<dbReference type="Pfam" id="PF04977">
    <property type="entry name" value="DivIC"/>
    <property type="match status" value="1"/>
</dbReference>
<accession>A0A3B1D0P8</accession>
<protein>
    <recommendedName>
        <fullName evidence="3">Cell division protein FtsL</fullName>
    </recommendedName>
</protein>
<reference evidence="2" key="1">
    <citation type="submission" date="2018-06" db="EMBL/GenBank/DDBJ databases">
        <authorList>
            <person name="Zhirakovskaya E."/>
        </authorList>
    </citation>
    <scope>NUCLEOTIDE SEQUENCE</scope>
</reference>
<organism evidence="2">
    <name type="scientific">hydrothermal vent metagenome</name>
    <dbReference type="NCBI Taxonomy" id="652676"/>
    <lineage>
        <taxon>unclassified sequences</taxon>
        <taxon>metagenomes</taxon>
        <taxon>ecological metagenomes</taxon>
    </lineage>
</organism>
<evidence type="ECO:0000256" key="1">
    <source>
        <dbReference type="SAM" id="Phobius"/>
    </source>
</evidence>
<proteinExistence type="predicted"/>
<feature type="transmembrane region" description="Helical" evidence="1">
    <location>
        <begin position="16"/>
        <end position="35"/>
    </location>
</feature>
<sequence length="101" mass="11562">MFTYGRDKADISARTVAHYVLSAVLILLAMLFYIYPSISSISLMYEYSNATRQLSELKELNKKMKLELSTLRSYDFIEKRAINDLGFVFPAQGQVVIIAKK</sequence>
<dbReference type="AlphaFoldDB" id="A0A3B1D0P8"/>
<keyword evidence="1" id="KW-0472">Membrane</keyword>
<dbReference type="EMBL" id="UOGB01000321">
    <property type="protein sequence ID" value="VAX25205.1"/>
    <property type="molecule type" value="Genomic_DNA"/>
</dbReference>
<keyword evidence="1" id="KW-1133">Transmembrane helix</keyword>
<evidence type="ECO:0000313" key="2">
    <source>
        <dbReference type="EMBL" id="VAX25205.1"/>
    </source>
</evidence>
<dbReference type="InterPro" id="IPR007060">
    <property type="entry name" value="FtsL/DivIC"/>
</dbReference>
<name>A0A3B1D0P8_9ZZZZ</name>
<evidence type="ECO:0008006" key="3">
    <source>
        <dbReference type="Google" id="ProtNLM"/>
    </source>
</evidence>
<gene>
    <name evidence="2" type="ORF">MNBD_NITROSPINAE03-2016</name>
</gene>
<keyword evidence="1" id="KW-0812">Transmembrane</keyword>